<dbReference type="Gene3D" id="3.30.1370.130">
    <property type="match status" value="1"/>
</dbReference>
<accession>A0ABM6GGQ3</accession>
<proteinExistence type="predicted"/>
<keyword evidence="3" id="KW-0998">Cell outer membrane</keyword>
<evidence type="ECO:0000256" key="2">
    <source>
        <dbReference type="ARBA" id="ARBA00023136"/>
    </source>
</evidence>
<protein>
    <recommendedName>
        <fullName evidence="4">Secretin/TonB short N-terminal domain-containing protein</fullName>
    </recommendedName>
</protein>
<reference evidence="5 6" key="1">
    <citation type="submission" date="2014-02" db="EMBL/GenBank/DDBJ databases">
        <title>Diversity of Thermotogales isolates from hydrothermal vents.</title>
        <authorList>
            <person name="Haverkamp T.H.A."/>
            <person name="Lossouarn J."/>
            <person name="Geslin C."/>
            <person name="Nesbo C.L."/>
        </authorList>
    </citation>
    <scope>NUCLEOTIDE SEQUENCE [LARGE SCALE GENOMIC DNA]</scope>
    <source>
        <strain evidence="5 6">431</strain>
    </source>
</reference>
<name>A0ABM6GGQ3_9BACT</name>
<keyword evidence="1" id="KW-0813">Transport</keyword>
<dbReference type="Proteomes" id="UP000185490">
    <property type="component" value="Chromosome"/>
</dbReference>
<evidence type="ECO:0000313" key="6">
    <source>
        <dbReference type="Proteomes" id="UP000185490"/>
    </source>
</evidence>
<keyword evidence="2" id="KW-0472">Membrane</keyword>
<evidence type="ECO:0000256" key="3">
    <source>
        <dbReference type="ARBA" id="ARBA00023237"/>
    </source>
</evidence>
<evidence type="ECO:0000259" key="4">
    <source>
        <dbReference type="Pfam" id="PF07660"/>
    </source>
</evidence>
<organism evidence="5 6">
    <name type="scientific">Thermosipho melanesiensis</name>
    <dbReference type="NCBI Taxonomy" id="46541"/>
    <lineage>
        <taxon>Bacteria</taxon>
        <taxon>Thermotogati</taxon>
        <taxon>Thermotogota</taxon>
        <taxon>Thermotogae</taxon>
        <taxon>Thermotogales</taxon>
        <taxon>Fervidobacteriaceae</taxon>
        <taxon>Thermosipho</taxon>
    </lineage>
</organism>
<feature type="domain" description="Secretin/TonB short N-terminal" evidence="4">
    <location>
        <begin position="42"/>
        <end position="88"/>
    </location>
</feature>
<keyword evidence="6" id="KW-1185">Reference proteome</keyword>
<dbReference type="InterPro" id="IPR011662">
    <property type="entry name" value="Secretin/TonB_short_N"/>
</dbReference>
<evidence type="ECO:0000313" key="5">
    <source>
        <dbReference type="EMBL" id="APT74894.1"/>
    </source>
</evidence>
<dbReference type="EMBL" id="CP007389">
    <property type="protein sequence ID" value="APT74894.1"/>
    <property type="molecule type" value="Genomic_DNA"/>
</dbReference>
<sequence length="428" mass="49781">MKKILIIFLILLSSLYLSVDIYFQNEDIKDVLIKLGQMYNKTIIFPNDINGIVNVELYNVNLETALKIILSNFDYYYEKKDNIYIVISPKMIEYFKSHVYYPLNRSSEEIIKYINIPNIYTTPESIIVYCPDSKWNYYKKQLKMLDSKAENLTISYIVYYLTNEEIEKFNLNDNIYSIVNSKALFITNSSGFFTGNNINFESTGHINIKATTNEKEINFSITKDKDGVNFQIPFKEGEYKNILNGKFGKFIVLITTKKLKPIENYILTKNTSNKISITYQSSQTFSLSISFNELETFLIYKNDEYYLGTNFNLNKNFTIGAYTNISTVDKLYFLLQDTLNLNPFYLKLIANSNFEFSNINFDSILNNLLLKAGLGIEFNFENLKTNFSTYIDSNKLLSFEILLKFLNFESKFSIDSKSNFGTGIGISW</sequence>
<dbReference type="Pfam" id="PF07660">
    <property type="entry name" value="STN"/>
    <property type="match status" value="1"/>
</dbReference>
<evidence type="ECO:0000256" key="1">
    <source>
        <dbReference type="ARBA" id="ARBA00022448"/>
    </source>
</evidence>
<dbReference type="RefSeq" id="WP_012057463.1">
    <property type="nucleotide sequence ID" value="NZ_CP007389.1"/>
</dbReference>
<gene>
    <name evidence="5" type="ORF">BW47_06680</name>
</gene>